<dbReference type="GO" id="GO:0045437">
    <property type="term" value="F:uridine nucleosidase activity"/>
    <property type="evidence" value="ECO:0007669"/>
    <property type="project" value="UniProtKB-ARBA"/>
</dbReference>
<dbReference type="Gene3D" id="3.90.245.10">
    <property type="entry name" value="Ribonucleoside hydrolase-like"/>
    <property type="match status" value="1"/>
</dbReference>
<keyword evidence="2" id="KW-0326">Glycosidase</keyword>
<dbReference type="InterPro" id="IPR023186">
    <property type="entry name" value="IUNH"/>
</dbReference>
<comment type="caution">
    <text evidence="4">The sequence shown here is derived from an EMBL/GenBank/DDBJ whole genome shotgun (WGS) entry which is preliminary data.</text>
</comment>
<keyword evidence="1 4" id="KW-0378">Hydrolase</keyword>
<dbReference type="GO" id="GO:0005829">
    <property type="term" value="C:cytosol"/>
    <property type="evidence" value="ECO:0007669"/>
    <property type="project" value="TreeGrafter"/>
</dbReference>
<dbReference type="AlphaFoldDB" id="A0A6N7XX72"/>
<dbReference type="PANTHER" id="PTHR12304">
    <property type="entry name" value="INOSINE-URIDINE PREFERRING NUCLEOSIDE HYDROLASE"/>
    <property type="match status" value="1"/>
</dbReference>
<proteinExistence type="predicted"/>
<dbReference type="Proteomes" id="UP000469523">
    <property type="component" value="Unassembled WGS sequence"/>
</dbReference>
<dbReference type="PANTHER" id="PTHR12304:SF4">
    <property type="entry name" value="URIDINE NUCLEOSIDASE"/>
    <property type="match status" value="1"/>
</dbReference>
<name>A0A6N7XX72_9FIRM</name>
<dbReference type="GO" id="GO:0006152">
    <property type="term" value="P:purine nucleoside catabolic process"/>
    <property type="evidence" value="ECO:0007669"/>
    <property type="project" value="TreeGrafter"/>
</dbReference>
<dbReference type="InterPro" id="IPR015910">
    <property type="entry name" value="I/U_nuclsd_hydro_CS"/>
</dbReference>
<dbReference type="PROSITE" id="PS01247">
    <property type="entry name" value="IUNH"/>
    <property type="match status" value="1"/>
</dbReference>
<evidence type="ECO:0000256" key="1">
    <source>
        <dbReference type="ARBA" id="ARBA00022801"/>
    </source>
</evidence>
<feature type="domain" description="Inosine/uridine-preferring nucleoside hydrolase" evidence="3">
    <location>
        <begin position="5"/>
        <end position="294"/>
    </location>
</feature>
<evidence type="ECO:0000313" key="4">
    <source>
        <dbReference type="EMBL" id="MSU02417.1"/>
    </source>
</evidence>
<protein>
    <submittedName>
        <fullName evidence="4">Pyrimidine-specific ribonucleoside hydrolase RihA</fullName>
    </submittedName>
</protein>
<organism evidence="4 5">
    <name type="scientific">Tissierella pigra</name>
    <dbReference type="NCBI Taxonomy" id="2607614"/>
    <lineage>
        <taxon>Bacteria</taxon>
        <taxon>Bacillati</taxon>
        <taxon>Bacillota</taxon>
        <taxon>Tissierellia</taxon>
        <taxon>Tissierellales</taxon>
        <taxon>Tissierellaceae</taxon>
        <taxon>Tissierella</taxon>
    </lineage>
</organism>
<sequence length="302" mass="33686">MKRPIIIDCDPGLDDAVALILAHKVEDIDVLGLTTIVGNASVENTSRNALNILDTIGWNIPVIKGADQPIGRERKLPNKRKGLGHVVLQESERELYNINAVDFIYNEAIKHNGQLEILAIGPMTNIANTLLKYPDIKKLIKAITFMGGATGTGNITPWAEFNMYVDPHAADIVFKSSIPLTMVALDVTKRAFLTLEDTDYFLSCNNIHSRLFADILLAIHKRECLWREDAIEIHDAVAFIAMILPEIIKKKKFHVSIETNNKGSLGSILLDYRNIPESDKNMDISVDIDVEKFKSSLKKLVC</sequence>
<evidence type="ECO:0000313" key="5">
    <source>
        <dbReference type="Proteomes" id="UP000469523"/>
    </source>
</evidence>
<gene>
    <name evidence="4" type="ORF">FYJ83_13205</name>
</gene>
<evidence type="ECO:0000256" key="2">
    <source>
        <dbReference type="ARBA" id="ARBA00023295"/>
    </source>
</evidence>
<dbReference type="RefSeq" id="WP_154441258.1">
    <property type="nucleotide sequence ID" value="NZ_JAHLPJ010000001.1"/>
</dbReference>
<dbReference type="EMBL" id="VUNQ01000032">
    <property type="protein sequence ID" value="MSU02417.1"/>
    <property type="molecule type" value="Genomic_DNA"/>
</dbReference>
<evidence type="ECO:0000259" key="3">
    <source>
        <dbReference type="Pfam" id="PF01156"/>
    </source>
</evidence>
<keyword evidence="5" id="KW-1185">Reference proteome</keyword>
<dbReference type="SUPFAM" id="SSF53590">
    <property type="entry name" value="Nucleoside hydrolase"/>
    <property type="match status" value="1"/>
</dbReference>
<dbReference type="InterPro" id="IPR001910">
    <property type="entry name" value="Inosine/uridine_hydrolase_dom"/>
</dbReference>
<dbReference type="InterPro" id="IPR036452">
    <property type="entry name" value="Ribo_hydro-like"/>
</dbReference>
<dbReference type="GO" id="GO:0008477">
    <property type="term" value="F:purine nucleosidase activity"/>
    <property type="evidence" value="ECO:0007669"/>
    <property type="project" value="TreeGrafter"/>
</dbReference>
<reference evidence="4 5" key="1">
    <citation type="submission" date="2019-09" db="EMBL/GenBank/DDBJ databases">
        <title>In-depth cultivation of the pig gut microbiome towards novel bacterial diversity and tailored functional studies.</title>
        <authorList>
            <person name="Wylensek D."/>
            <person name="Hitch T.C.A."/>
            <person name="Clavel T."/>
        </authorList>
    </citation>
    <scope>NUCLEOTIDE SEQUENCE [LARGE SCALE GENOMIC DNA]</scope>
    <source>
        <strain evidence="4 5">WCA3-693-APC-4?</strain>
    </source>
</reference>
<accession>A0A6N7XX72</accession>
<dbReference type="Pfam" id="PF01156">
    <property type="entry name" value="IU_nuc_hydro"/>
    <property type="match status" value="1"/>
</dbReference>